<reference evidence="1 2" key="1">
    <citation type="journal article" date="2006" name="Proc. Natl. Acad. Sci. U.S.A.">
        <title>Complete nucleotide sequence of the chlorarachniophyte nucleomorph: nature's smallest nucleus.</title>
        <authorList>
            <person name="Gilson P.R."/>
            <person name="Su V."/>
            <person name="Slamovits C.H."/>
            <person name="Reith M.E."/>
            <person name="Keeling P.J."/>
            <person name="McFadden G.I."/>
        </authorList>
    </citation>
    <scope>NUCLEOTIDE SEQUENCE [LARGE SCALE GENOMIC DNA]</scope>
    <source>
        <strain evidence="2">CCMP621</strain>
    </source>
</reference>
<protein>
    <submittedName>
        <fullName evidence="1">Uncharacterized protein ORF1-606</fullName>
    </submittedName>
</protein>
<sequence>MNVKNNFHKLKAFFKTFICQLFIDDSIEKKLTKKLAYFKKKAMFNIYFSKKIFNNDIIKIFILNPTVFNKEIQKQILQFLSRFSSIEKDTLMNNKTIINYHIPFIRYFKYNLFLNDFFSGRLIYLKGTVISIITNIVNIDKIVNYNKKINLFEEQEHDIFYENRSMLEKPNYFNSENIQLGFSQFSNNSNLVVLYSDDKYKLTSRCFLVDTFIENALIENVIPNDVIMALGFSSVLIYPNKSNIKLFYKLKFMSLKISLEFYRPNRTYIKPRMLGKLFFYNLGNNKYSNCIFESLTIPYWSKILLFLVLIHTKFKILETKHLNFRNFKILIDSNDIFLKNQLLRRLVYYAKNGAFIDKFSFLKSIDLFKFDRLSSNSLFHSMIGCFLLINKGIIIIKNNAFDHMTSRILNEIIEHKKIDFLDNNLLITIKYNFNFILIKNSQDYRNLSHNDIFKNIKCHYVICLDTNNRSSFHLKKLTYLNHSFKLYDRNIIKERKVQSAQTIKKMKGRFCFTIHTNSMNLIKAYYRHVVTNCTIMKFSHRTKTLLKFFYSLLRNFNISLQKYEKSSLGDFIVLLNLSCTTARSKLRRIVIVYDILYSLLITINHL</sequence>
<dbReference type="GeneID" id="5788419"/>
<dbReference type="RefSeq" id="XP_001712772.1">
    <property type="nucleotide sequence ID" value="XM_001712720.1"/>
</dbReference>
<evidence type="ECO:0000313" key="1">
    <source>
        <dbReference type="EMBL" id="ABA27160.1"/>
    </source>
</evidence>
<geneLocation type="nucleomorph" evidence="1"/>
<proteinExistence type="predicted"/>
<evidence type="ECO:0000313" key="2">
    <source>
        <dbReference type="Proteomes" id="UP000243425"/>
    </source>
</evidence>
<keyword evidence="1" id="KW-0542">Nucleomorph</keyword>
<organism evidence="1 2">
    <name type="scientific">Bigelowiella natans</name>
    <name type="common">Pedinomonas minutissima</name>
    <name type="synonym">Chlorarachnion sp. (strain CCMP621)</name>
    <dbReference type="NCBI Taxonomy" id="227086"/>
    <lineage>
        <taxon>Eukaryota</taxon>
        <taxon>Sar</taxon>
        <taxon>Rhizaria</taxon>
        <taxon>Cercozoa</taxon>
        <taxon>Chlorarachniophyceae</taxon>
        <taxon>Bigelowiella</taxon>
    </lineage>
</organism>
<gene>
    <name evidence="1" type="primary">ORF1-606</name>
</gene>
<name>Q3LWK7_BIGNA</name>
<accession>Q3LWK7</accession>
<dbReference type="AlphaFoldDB" id="Q3LWK7"/>
<dbReference type="EMBL" id="DQ158856">
    <property type="protein sequence ID" value="ABA27160.1"/>
    <property type="molecule type" value="Genomic_DNA"/>
</dbReference>
<dbReference type="Proteomes" id="UP000243425">
    <property type="component" value="Nucleomorph 1"/>
</dbReference>